<dbReference type="Gene3D" id="3.50.50.60">
    <property type="entry name" value="FAD/NAD(P)-binding domain"/>
    <property type="match status" value="1"/>
</dbReference>
<gene>
    <name evidence="7" type="ORF">HNQ93_000447</name>
</gene>
<evidence type="ECO:0000313" key="7">
    <source>
        <dbReference type="EMBL" id="MBB6057617.1"/>
    </source>
</evidence>
<organism evidence="7 8">
    <name type="scientific">Hymenobacter luteus</name>
    <dbReference type="NCBI Taxonomy" id="1411122"/>
    <lineage>
        <taxon>Bacteria</taxon>
        <taxon>Pseudomonadati</taxon>
        <taxon>Bacteroidota</taxon>
        <taxon>Cytophagia</taxon>
        <taxon>Cytophagales</taxon>
        <taxon>Hymenobacteraceae</taxon>
        <taxon>Hymenobacter</taxon>
    </lineage>
</organism>
<dbReference type="GO" id="GO:0005737">
    <property type="term" value="C:cytoplasm"/>
    <property type="evidence" value="ECO:0007669"/>
    <property type="project" value="TreeGrafter"/>
</dbReference>
<dbReference type="CDD" id="cd03477">
    <property type="entry name" value="Rieske_YhfW_C"/>
    <property type="match status" value="1"/>
</dbReference>
<keyword evidence="1" id="KW-0001">2Fe-2S</keyword>
<evidence type="ECO:0000256" key="3">
    <source>
        <dbReference type="ARBA" id="ARBA00023004"/>
    </source>
</evidence>
<dbReference type="PANTHER" id="PTHR13847">
    <property type="entry name" value="SARCOSINE DEHYDROGENASE-RELATED"/>
    <property type="match status" value="1"/>
</dbReference>
<name>A0A7W9SXA4_9BACT</name>
<dbReference type="InterPro" id="IPR005805">
    <property type="entry name" value="Rieske_Fe-S_prot_C"/>
</dbReference>
<keyword evidence="3" id="KW-0408">Iron</keyword>
<dbReference type="InterPro" id="IPR036922">
    <property type="entry name" value="Rieske_2Fe-2S_sf"/>
</dbReference>
<dbReference type="InterPro" id="IPR036188">
    <property type="entry name" value="FAD/NAD-bd_sf"/>
</dbReference>
<evidence type="ECO:0000256" key="5">
    <source>
        <dbReference type="ARBA" id="ARBA00023157"/>
    </source>
</evidence>
<evidence type="ECO:0000256" key="2">
    <source>
        <dbReference type="ARBA" id="ARBA00022723"/>
    </source>
</evidence>
<sequence>MPTPNPAQTSGTTVSSWFATAAPLPSFPPLTSNLTTDVVVVGGGIAGLTTAYLLGLEGKQVVLLEDGELTSGETGRTTAHLSFALDDRYTTLEELFGKDGARLAADSHRAAVDRIERIVQQEQIDCDFTRLPGYLFLPQSGSPQELDDELKAAHRAGLVDVQRLPDANAQGFRTGECLVFPNQGQFHILKYLSGLAQAIERQGGRIFTRTHVAEVHGGPGARVVTDGGQEVRAQAVVVATNTPFNDRVVMHTKQHPYRTYVIGVRVPKGSVTKALYWDTADPYHYVRLQEVDNAGYDLLIVGGEDHKTGQEPDPEEHLRCLEFWTKAHFPTAGPVEYRWSGQVMEPVDGLGYAGRNPLDDENVYIITGDSGHGMTHGTLGPIIITDLILGRENPWTQLYDPGRVTMKFESVKEYVKENVQVAADYAELLTGGDAKTSEEVTPGTGAIIGRGPLKVAVYKDPQGQVHECSAVCPHLGCIVHWNGLENSWDCPCHGSRFDAYGKLMAGPANTNLPPVTE</sequence>
<dbReference type="GO" id="GO:0016020">
    <property type="term" value="C:membrane"/>
    <property type="evidence" value="ECO:0007669"/>
    <property type="project" value="InterPro"/>
</dbReference>
<dbReference type="SUPFAM" id="SSF50022">
    <property type="entry name" value="ISP domain"/>
    <property type="match status" value="1"/>
</dbReference>
<dbReference type="GO" id="GO:0046872">
    <property type="term" value="F:metal ion binding"/>
    <property type="evidence" value="ECO:0007669"/>
    <property type="project" value="UniProtKB-KW"/>
</dbReference>
<evidence type="ECO:0000256" key="1">
    <source>
        <dbReference type="ARBA" id="ARBA00022714"/>
    </source>
</evidence>
<dbReference type="GO" id="GO:0051537">
    <property type="term" value="F:2 iron, 2 sulfur cluster binding"/>
    <property type="evidence" value="ECO:0007669"/>
    <property type="project" value="UniProtKB-KW"/>
</dbReference>
<dbReference type="Gene3D" id="2.102.10.10">
    <property type="entry name" value="Rieske [2Fe-2S] iron-sulphur domain"/>
    <property type="match status" value="1"/>
</dbReference>
<proteinExistence type="predicted"/>
<dbReference type="AlphaFoldDB" id="A0A7W9SXA4"/>
<feature type="domain" description="Rieske" evidence="6">
    <location>
        <begin position="432"/>
        <end position="517"/>
    </location>
</feature>
<keyword evidence="4" id="KW-0411">Iron-sulfur</keyword>
<reference evidence="7 8" key="1">
    <citation type="submission" date="2020-08" db="EMBL/GenBank/DDBJ databases">
        <title>Genomic Encyclopedia of Type Strains, Phase IV (KMG-IV): sequencing the most valuable type-strain genomes for metagenomic binning, comparative biology and taxonomic classification.</title>
        <authorList>
            <person name="Goeker M."/>
        </authorList>
    </citation>
    <scope>NUCLEOTIDE SEQUENCE [LARGE SCALE GENOMIC DNA]</scope>
    <source>
        <strain evidence="7 8">DSM 26718</strain>
    </source>
</reference>
<evidence type="ECO:0000259" key="6">
    <source>
        <dbReference type="PROSITE" id="PS51296"/>
    </source>
</evidence>
<protein>
    <submittedName>
        <fullName evidence="7">Glycine/D-amino acid oxidase-like deaminating enzyme/nitrite reductase/ring-hydroxylating ferredoxin subunit</fullName>
    </submittedName>
</protein>
<dbReference type="InterPro" id="IPR017941">
    <property type="entry name" value="Rieske_2Fe-2S"/>
</dbReference>
<dbReference type="RefSeq" id="WP_183402142.1">
    <property type="nucleotide sequence ID" value="NZ_JACHGG010000001.1"/>
</dbReference>
<comment type="caution">
    <text evidence="7">The sequence shown here is derived from an EMBL/GenBank/DDBJ whole genome shotgun (WGS) entry which is preliminary data.</text>
</comment>
<dbReference type="Proteomes" id="UP000532746">
    <property type="component" value="Unassembled WGS sequence"/>
</dbReference>
<dbReference type="InterPro" id="IPR038010">
    <property type="entry name" value="YhfW_C"/>
</dbReference>
<dbReference type="Pfam" id="PF01266">
    <property type="entry name" value="DAO"/>
    <property type="match status" value="1"/>
</dbReference>
<dbReference type="EMBL" id="JACHGG010000001">
    <property type="protein sequence ID" value="MBB6057617.1"/>
    <property type="molecule type" value="Genomic_DNA"/>
</dbReference>
<keyword evidence="2" id="KW-0479">Metal-binding</keyword>
<dbReference type="PROSITE" id="PS51296">
    <property type="entry name" value="RIESKE"/>
    <property type="match status" value="1"/>
</dbReference>
<evidence type="ECO:0000313" key="8">
    <source>
        <dbReference type="Proteomes" id="UP000532746"/>
    </source>
</evidence>
<keyword evidence="8" id="KW-1185">Reference proteome</keyword>
<dbReference type="PANTHER" id="PTHR13847:SF281">
    <property type="entry name" value="FAD DEPENDENT OXIDOREDUCTASE DOMAIN-CONTAINING PROTEIN"/>
    <property type="match status" value="1"/>
</dbReference>
<accession>A0A7W9SXA4</accession>
<dbReference type="Pfam" id="PF00355">
    <property type="entry name" value="Rieske"/>
    <property type="match status" value="1"/>
</dbReference>
<dbReference type="Gene3D" id="3.30.9.10">
    <property type="entry name" value="D-Amino Acid Oxidase, subunit A, domain 2"/>
    <property type="match status" value="1"/>
</dbReference>
<dbReference type="SUPFAM" id="SSF51971">
    <property type="entry name" value="Nucleotide-binding domain"/>
    <property type="match status" value="1"/>
</dbReference>
<dbReference type="PRINTS" id="PR00162">
    <property type="entry name" value="RIESKE"/>
</dbReference>
<keyword evidence="5" id="KW-1015">Disulfide bond</keyword>
<evidence type="ECO:0000256" key="4">
    <source>
        <dbReference type="ARBA" id="ARBA00023014"/>
    </source>
</evidence>
<dbReference type="InterPro" id="IPR006076">
    <property type="entry name" value="FAD-dep_OxRdtase"/>
</dbReference>